<keyword evidence="1" id="KW-0479">Metal-binding</keyword>
<evidence type="ECO:0000256" key="1">
    <source>
        <dbReference type="ARBA" id="ARBA00022723"/>
    </source>
</evidence>
<feature type="domain" description="Crocagin biosynthetic protein CgnE/B" evidence="2">
    <location>
        <begin position="186"/>
        <end position="268"/>
    </location>
</feature>
<dbReference type="Proteomes" id="UP001500540">
    <property type="component" value="Unassembled WGS sequence"/>
</dbReference>
<dbReference type="InterPro" id="IPR058799">
    <property type="entry name" value="CgnE_B"/>
</dbReference>
<gene>
    <name evidence="3" type="ORF">GCM10022240_29670</name>
</gene>
<evidence type="ECO:0000313" key="3">
    <source>
        <dbReference type="EMBL" id="GAA3776200.1"/>
    </source>
</evidence>
<dbReference type="PANTHER" id="PTHR34448:SF1">
    <property type="entry name" value="BLL6088 PROTEIN"/>
    <property type="match status" value="1"/>
</dbReference>
<name>A0ABP7GWM5_9MICO</name>
<sequence length="340" mass="36844">MIAYTRSGREKAALVDLLLPSEVSRSLFGFLPYHDPHFEEYLARAVGAAPESNRIIVLTLEDDALSHSDQLADLYDAYGSHVEIYRIISIDDHTFATAFEARPAGITARNAAYLKSLMGSHELRIRTNAGTDLSVLLDPKYQWISNRGSVRPGSFVILPAGEVATYAETISGRFVADGAMRVNVTHRLPSSLTDNPIEVEIENSRIIGYQTSNPVIHQFVADCLRRANVDRVGELGFGTNYGVRGFTSLNSHTNERAPGIHLGFGTPNQPETIVPYDATIHLDLVAAGGTVLVDGDCTIDLTNPALGDGITHPPLVRDQDVAGDCCARGCNLIATGVRFV</sequence>
<organism evidence="3 4">
    <name type="scientific">Microbacterium kribbense</name>
    <dbReference type="NCBI Taxonomy" id="433645"/>
    <lineage>
        <taxon>Bacteria</taxon>
        <taxon>Bacillati</taxon>
        <taxon>Actinomycetota</taxon>
        <taxon>Actinomycetes</taxon>
        <taxon>Micrococcales</taxon>
        <taxon>Microbacteriaceae</taxon>
        <taxon>Microbacterium</taxon>
    </lineage>
</organism>
<dbReference type="Pfam" id="PF26231">
    <property type="entry name" value="CgnE_B"/>
    <property type="match status" value="1"/>
</dbReference>
<evidence type="ECO:0000313" key="4">
    <source>
        <dbReference type="Proteomes" id="UP001500540"/>
    </source>
</evidence>
<proteinExistence type="predicted"/>
<dbReference type="RefSeq" id="WP_344785010.1">
    <property type="nucleotide sequence ID" value="NZ_BAABAF010000011.1"/>
</dbReference>
<comment type="caution">
    <text evidence="3">The sequence shown here is derived from an EMBL/GenBank/DDBJ whole genome shotgun (WGS) entry which is preliminary data.</text>
</comment>
<accession>A0ABP7GWM5</accession>
<evidence type="ECO:0000259" key="2">
    <source>
        <dbReference type="Pfam" id="PF26231"/>
    </source>
</evidence>
<protein>
    <recommendedName>
        <fullName evidence="2">Crocagin biosynthetic protein CgnE/B domain-containing protein</fullName>
    </recommendedName>
</protein>
<dbReference type="EMBL" id="BAABAF010000011">
    <property type="protein sequence ID" value="GAA3776200.1"/>
    <property type="molecule type" value="Genomic_DNA"/>
</dbReference>
<dbReference type="InterPro" id="IPR052170">
    <property type="entry name" value="M29_Exopeptidase"/>
</dbReference>
<keyword evidence="4" id="KW-1185">Reference proteome</keyword>
<dbReference type="SUPFAM" id="SSF144052">
    <property type="entry name" value="Thermophilic metalloprotease-like"/>
    <property type="match status" value="1"/>
</dbReference>
<dbReference type="PANTHER" id="PTHR34448">
    <property type="entry name" value="AMINOPEPTIDASE"/>
    <property type="match status" value="1"/>
</dbReference>
<reference evidence="4" key="1">
    <citation type="journal article" date="2019" name="Int. J. Syst. Evol. Microbiol.">
        <title>The Global Catalogue of Microorganisms (GCM) 10K type strain sequencing project: providing services to taxonomists for standard genome sequencing and annotation.</title>
        <authorList>
            <consortium name="The Broad Institute Genomics Platform"/>
            <consortium name="The Broad Institute Genome Sequencing Center for Infectious Disease"/>
            <person name="Wu L."/>
            <person name="Ma J."/>
        </authorList>
    </citation>
    <scope>NUCLEOTIDE SEQUENCE [LARGE SCALE GENOMIC DNA]</scope>
    <source>
        <strain evidence="4">JCM 16950</strain>
    </source>
</reference>